<gene>
    <name evidence="1" type="ORF">PFISCL1PPCAC_26408</name>
</gene>
<protein>
    <submittedName>
        <fullName evidence="1">Uncharacterized protein</fullName>
    </submittedName>
</protein>
<organism evidence="1 2">
    <name type="scientific">Pristionchus fissidentatus</name>
    <dbReference type="NCBI Taxonomy" id="1538716"/>
    <lineage>
        <taxon>Eukaryota</taxon>
        <taxon>Metazoa</taxon>
        <taxon>Ecdysozoa</taxon>
        <taxon>Nematoda</taxon>
        <taxon>Chromadorea</taxon>
        <taxon>Rhabditida</taxon>
        <taxon>Rhabditina</taxon>
        <taxon>Diplogasteromorpha</taxon>
        <taxon>Diplogasteroidea</taxon>
        <taxon>Neodiplogasteridae</taxon>
        <taxon>Pristionchus</taxon>
    </lineage>
</organism>
<keyword evidence="2" id="KW-1185">Reference proteome</keyword>
<name>A0AAV5WSU4_9BILA</name>
<proteinExistence type="predicted"/>
<dbReference type="AlphaFoldDB" id="A0AAV5WSU4"/>
<evidence type="ECO:0000313" key="1">
    <source>
        <dbReference type="EMBL" id="GMT35111.1"/>
    </source>
</evidence>
<dbReference type="EMBL" id="BTSY01000007">
    <property type="protein sequence ID" value="GMT35111.1"/>
    <property type="molecule type" value="Genomic_DNA"/>
</dbReference>
<comment type="caution">
    <text evidence="1">The sequence shown here is derived from an EMBL/GenBank/DDBJ whole genome shotgun (WGS) entry which is preliminary data.</text>
</comment>
<sequence>SLTTVILGYMRGYTVGDWNGAILGNSQEVGGMGQLIFELWVEFSDFVCDDAADSLNAAERPEDGETAALLRTALASEDGRRIESRVLFSELHWKGNAGIAKVGVDCVTAHESEQTLNVGWTLLVVGVHGELGACVRNGDNG</sequence>
<dbReference type="Proteomes" id="UP001432322">
    <property type="component" value="Unassembled WGS sequence"/>
</dbReference>
<feature type="non-terminal residue" evidence="1">
    <location>
        <position position="1"/>
    </location>
</feature>
<evidence type="ECO:0000313" key="2">
    <source>
        <dbReference type="Proteomes" id="UP001432322"/>
    </source>
</evidence>
<accession>A0AAV5WSU4</accession>
<reference evidence="1" key="1">
    <citation type="submission" date="2023-10" db="EMBL/GenBank/DDBJ databases">
        <title>Genome assembly of Pristionchus species.</title>
        <authorList>
            <person name="Yoshida K."/>
            <person name="Sommer R.J."/>
        </authorList>
    </citation>
    <scope>NUCLEOTIDE SEQUENCE</scope>
    <source>
        <strain evidence="1">RS5133</strain>
    </source>
</reference>